<proteinExistence type="predicted"/>
<feature type="transmembrane region" description="Helical" evidence="1">
    <location>
        <begin position="144"/>
        <end position="165"/>
    </location>
</feature>
<accession>A0A6L5A244</accession>
<keyword evidence="1" id="KW-1133">Transmembrane helix</keyword>
<feature type="transmembrane region" description="Helical" evidence="1">
    <location>
        <begin position="425"/>
        <end position="450"/>
    </location>
</feature>
<evidence type="ECO:0000313" key="2">
    <source>
        <dbReference type="EMBL" id="KAF0413428.1"/>
    </source>
</evidence>
<feature type="transmembrane region" description="Helical" evidence="1">
    <location>
        <begin position="242"/>
        <end position="262"/>
    </location>
</feature>
<keyword evidence="1" id="KW-0812">Transmembrane</keyword>
<reference evidence="3" key="4">
    <citation type="submission" date="2020-11" db="EMBL/GenBank/DDBJ databases">
        <title>Antibiotic susceptibility profiles of Pediococcus pentosaceus from various origins and their implications for the safety assessment of strains with food-technology applications.</title>
        <authorList>
            <person name="Shani N."/>
            <person name="Oberhaensli S."/>
            <person name="Arias E."/>
        </authorList>
    </citation>
    <scope>NUCLEOTIDE SEQUENCE</scope>
    <source>
        <strain evidence="3">FAM 19164</strain>
    </source>
</reference>
<comment type="caution">
    <text evidence="3">The sequence shown here is derived from an EMBL/GenBank/DDBJ whole genome shotgun (WGS) entry which is preliminary data.</text>
</comment>
<keyword evidence="4" id="KW-1185">Reference proteome</keyword>
<feature type="transmembrane region" description="Helical" evidence="1">
    <location>
        <begin position="171"/>
        <end position="188"/>
    </location>
</feature>
<evidence type="ECO:0000313" key="5">
    <source>
        <dbReference type="Proteomes" id="UP000743107"/>
    </source>
</evidence>
<reference evidence="2" key="1">
    <citation type="submission" date="2019-10" db="EMBL/GenBank/DDBJ databases">
        <authorList>
            <person name="Irmler S."/>
            <person name="Berthoud H."/>
            <person name="Roetschi A."/>
            <person name="Arias E."/>
            <person name="Shani N."/>
            <person name="Wuethrich D."/>
            <person name="Bruggmann R."/>
        </authorList>
    </citation>
    <scope>NUCLEOTIDE SEQUENCE</scope>
    <source>
        <strain evidence="2">FAM13073</strain>
    </source>
</reference>
<dbReference type="Proteomes" id="UP000743107">
    <property type="component" value="Unassembled WGS sequence"/>
</dbReference>
<name>A0A6L5A244_PEDPE</name>
<protein>
    <recommendedName>
        <fullName evidence="6">Transmembrane protein</fullName>
    </recommendedName>
</protein>
<evidence type="ECO:0000256" key="1">
    <source>
        <dbReference type="SAM" id="Phobius"/>
    </source>
</evidence>
<feature type="transmembrane region" description="Helical" evidence="1">
    <location>
        <begin position="462"/>
        <end position="480"/>
    </location>
</feature>
<dbReference type="AlphaFoldDB" id="A0A6L5A244"/>
<reference evidence="2" key="2">
    <citation type="submission" date="2019-12" db="EMBL/GenBank/DDBJ databases">
        <title>SpeciesPrimer: A bioinformatics pipeline dedicated to the design of qPCR primers for the quantification of bacterial species.</title>
        <authorList>
            <person name="Dreier M."/>
            <person name="Berthoud H."/>
            <person name="Shani N."/>
            <person name="Wechsler D."/>
            <person name="Junier P."/>
        </authorList>
    </citation>
    <scope>NUCLEOTIDE SEQUENCE</scope>
    <source>
        <strain evidence="2">FAM13073</strain>
    </source>
</reference>
<feature type="transmembrane region" description="Helical" evidence="1">
    <location>
        <begin position="195"/>
        <end position="211"/>
    </location>
</feature>
<evidence type="ECO:0000313" key="3">
    <source>
        <dbReference type="EMBL" id="MBF7127481.1"/>
    </source>
</evidence>
<feature type="transmembrane region" description="Helical" evidence="1">
    <location>
        <begin position="217"/>
        <end position="235"/>
    </location>
</feature>
<feature type="transmembrane region" description="Helical" evidence="1">
    <location>
        <begin position="15"/>
        <end position="35"/>
    </location>
</feature>
<dbReference type="EMBL" id="WENB01000003">
    <property type="protein sequence ID" value="KAF0413428.1"/>
    <property type="molecule type" value="Genomic_DNA"/>
</dbReference>
<dbReference type="Proteomes" id="UP000472573">
    <property type="component" value="Unassembled WGS sequence"/>
</dbReference>
<organism evidence="3 5">
    <name type="scientific">Pediococcus pentosaceus</name>
    <dbReference type="NCBI Taxonomy" id="1255"/>
    <lineage>
        <taxon>Bacteria</taxon>
        <taxon>Bacillati</taxon>
        <taxon>Bacillota</taxon>
        <taxon>Bacilli</taxon>
        <taxon>Lactobacillales</taxon>
        <taxon>Lactobacillaceae</taxon>
        <taxon>Pediococcus</taxon>
    </lineage>
</organism>
<dbReference type="RefSeq" id="WP_141822461.1">
    <property type="nucleotide sequence ID" value="NZ_CP023655.1"/>
</dbReference>
<sequence>MVSIKSSWRVFQKHISPAAVATALAAIICAVILFIPPINGYADNGDFYRAMLSNGIYRLPTKDNQYIGYVVTKFGILKYFNENNVAVFSSQALFVKVAVILNKLFYSHRYFDIRFLGIVYYVAFLPGIYLLTKALTGTWRRIRSYVIAILVVLIFADASFILYFNSFFAEPGMLISFLYVVGSLILLARGDYSKRWKLLLTYFISVVVLITSKQQNAPLALSFGVMSVGLFFLPGLKKAKKLAVMGGVVATLGAGVLTYSLINKEFNDVNQYQSFSHGVLMETGDPSKNIAKSGVSEQFALMREQNYYAKTFDTVDPSSRYVRKHLIEKYNFAWIIKYYARNTDQFLRLLDVASKDIMVTQVKAVGDYTKDSGKKAGQQSTFFTLYSSLMEAFFPGKYAFLCLLAITFVAVYAVSAYIDFVAGRLFGVVRFFLVLGLMTICVFVPIVSIIGDGDADLAKHLFMVPLSLDFTFIMFISDILNHQLWLTEQEEDGDA</sequence>
<gene>
    <name evidence="2" type="ORF">GBO79_05600</name>
    <name evidence="3" type="ORF">ITQ97_06635</name>
</gene>
<evidence type="ECO:0000313" key="4">
    <source>
        <dbReference type="Proteomes" id="UP000472573"/>
    </source>
</evidence>
<keyword evidence="1" id="KW-0472">Membrane</keyword>
<feature type="transmembrane region" description="Helical" evidence="1">
    <location>
        <begin position="113"/>
        <end position="132"/>
    </location>
</feature>
<dbReference type="EMBL" id="JADOFV010000003">
    <property type="protein sequence ID" value="MBF7127481.1"/>
    <property type="molecule type" value="Genomic_DNA"/>
</dbReference>
<reference evidence="4" key="3">
    <citation type="submission" date="2020-03" db="EMBL/GenBank/DDBJ databases">
        <title>SpeciesPrimer: A bioinformatics pipeline dedicated to the design of qPCR primers for the quantification of bacterial species.</title>
        <authorList>
            <person name="Dreier M."/>
            <person name="Berthoud H."/>
            <person name="Shani N."/>
            <person name="Wechsler D."/>
            <person name="Junier P."/>
        </authorList>
    </citation>
    <scope>NUCLEOTIDE SEQUENCE [LARGE SCALE GENOMIC DNA]</scope>
    <source>
        <strain evidence="4">FAM13073</strain>
    </source>
</reference>
<feature type="transmembrane region" description="Helical" evidence="1">
    <location>
        <begin position="398"/>
        <end position="418"/>
    </location>
</feature>
<evidence type="ECO:0008006" key="6">
    <source>
        <dbReference type="Google" id="ProtNLM"/>
    </source>
</evidence>